<dbReference type="InterPro" id="IPR050717">
    <property type="entry name" value="C2H2-ZF_Transcription_Reg"/>
</dbReference>
<dbReference type="Pfam" id="PF00096">
    <property type="entry name" value="zf-C2H2"/>
    <property type="match status" value="3"/>
</dbReference>
<evidence type="ECO:0000259" key="9">
    <source>
        <dbReference type="PROSITE" id="PS50157"/>
    </source>
</evidence>
<reference evidence="10" key="1">
    <citation type="journal article" date="2023" name="Insect Mol. Biol.">
        <title>Genome sequencing provides insights into the evolution of gene families encoding plant cell wall-degrading enzymes in longhorned beetles.</title>
        <authorList>
            <person name="Shin N.R."/>
            <person name="Okamura Y."/>
            <person name="Kirsch R."/>
            <person name="Pauchet Y."/>
        </authorList>
    </citation>
    <scope>NUCLEOTIDE SEQUENCE</scope>
    <source>
        <strain evidence="10">AMC_N1</strain>
    </source>
</reference>
<dbReference type="Pfam" id="PF13912">
    <property type="entry name" value="zf-C2H2_6"/>
    <property type="match status" value="1"/>
</dbReference>
<dbReference type="Gene3D" id="3.30.160.60">
    <property type="entry name" value="Classic Zinc Finger"/>
    <property type="match status" value="4"/>
</dbReference>
<keyword evidence="4 7" id="KW-0863">Zinc-finger</keyword>
<evidence type="ECO:0000313" key="11">
    <source>
        <dbReference type="Proteomes" id="UP001162162"/>
    </source>
</evidence>
<evidence type="ECO:0000256" key="3">
    <source>
        <dbReference type="ARBA" id="ARBA00022737"/>
    </source>
</evidence>
<evidence type="ECO:0000256" key="2">
    <source>
        <dbReference type="ARBA" id="ARBA00022723"/>
    </source>
</evidence>
<dbReference type="PANTHER" id="PTHR14196">
    <property type="entry name" value="ODD-SKIPPED - RELATED"/>
    <property type="match status" value="1"/>
</dbReference>
<dbReference type="FunFam" id="3.30.160.60:FF:000065">
    <property type="entry name" value="B-cell CLL/lymphoma 6, member B"/>
    <property type="match status" value="2"/>
</dbReference>
<keyword evidence="3" id="KW-0677">Repeat</keyword>
<feature type="domain" description="C2H2-type" evidence="9">
    <location>
        <begin position="125"/>
        <end position="152"/>
    </location>
</feature>
<dbReference type="EMBL" id="JAPWTK010000051">
    <property type="protein sequence ID" value="KAJ8954096.1"/>
    <property type="molecule type" value="Genomic_DNA"/>
</dbReference>
<dbReference type="PANTHER" id="PTHR14196:SF12">
    <property type="entry name" value="ZINC FINGER PROTEIN 208-LIKE"/>
    <property type="match status" value="1"/>
</dbReference>
<evidence type="ECO:0000256" key="4">
    <source>
        <dbReference type="ARBA" id="ARBA00022771"/>
    </source>
</evidence>
<feature type="domain" description="C2H2-type" evidence="9">
    <location>
        <begin position="97"/>
        <end position="124"/>
    </location>
</feature>
<feature type="region of interest" description="Disordered" evidence="8">
    <location>
        <begin position="1"/>
        <end position="41"/>
    </location>
</feature>
<keyword evidence="5" id="KW-0862">Zinc</keyword>
<dbReference type="PROSITE" id="PS00028">
    <property type="entry name" value="ZINC_FINGER_C2H2_1"/>
    <property type="match status" value="5"/>
</dbReference>
<organism evidence="10 11">
    <name type="scientific">Aromia moschata</name>
    <dbReference type="NCBI Taxonomy" id="1265417"/>
    <lineage>
        <taxon>Eukaryota</taxon>
        <taxon>Metazoa</taxon>
        <taxon>Ecdysozoa</taxon>
        <taxon>Arthropoda</taxon>
        <taxon>Hexapoda</taxon>
        <taxon>Insecta</taxon>
        <taxon>Pterygota</taxon>
        <taxon>Neoptera</taxon>
        <taxon>Endopterygota</taxon>
        <taxon>Coleoptera</taxon>
        <taxon>Polyphaga</taxon>
        <taxon>Cucujiformia</taxon>
        <taxon>Chrysomeloidea</taxon>
        <taxon>Cerambycidae</taxon>
        <taxon>Cerambycinae</taxon>
        <taxon>Callichromatini</taxon>
        <taxon>Aromia</taxon>
    </lineage>
</organism>
<gene>
    <name evidence="10" type="ORF">NQ318_004401</name>
</gene>
<keyword evidence="6" id="KW-0539">Nucleus</keyword>
<name>A0AAV8YRP9_9CUCU</name>
<evidence type="ECO:0000256" key="5">
    <source>
        <dbReference type="ARBA" id="ARBA00022833"/>
    </source>
</evidence>
<proteinExistence type="predicted"/>
<dbReference type="SMART" id="SM00355">
    <property type="entry name" value="ZnF_C2H2"/>
    <property type="match status" value="5"/>
</dbReference>
<evidence type="ECO:0000256" key="8">
    <source>
        <dbReference type="SAM" id="MobiDB-lite"/>
    </source>
</evidence>
<protein>
    <recommendedName>
        <fullName evidence="9">C2H2-type domain-containing protein</fullName>
    </recommendedName>
</protein>
<dbReference type="FunFam" id="3.30.160.60:FF:000202">
    <property type="entry name" value="Zinc finger protein 574"/>
    <property type="match status" value="1"/>
</dbReference>
<comment type="caution">
    <text evidence="10">The sequence shown here is derived from an EMBL/GenBank/DDBJ whole genome shotgun (WGS) entry which is preliminary data.</text>
</comment>
<dbReference type="GO" id="GO:0005634">
    <property type="term" value="C:nucleus"/>
    <property type="evidence" value="ECO:0007669"/>
    <property type="project" value="UniProtKB-SubCell"/>
</dbReference>
<evidence type="ECO:0000256" key="1">
    <source>
        <dbReference type="ARBA" id="ARBA00004123"/>
    </source>
</evidence>
<dbReference type="PROSITE" id="PS50157">
    <property type="entry name" value="ZINC_FINGER_C2H2_2"/>
    <property type="match status" value="5"/>
</dbReference>
<dbReference type="GO" id="GO:0000981">
    <property type="term" value="F:DNA-binding transcription factor activity, RNA polymerase II-specific"/>
    <property type="evidence" value="ECO:0007669"/>
    <property type="project" value="TreeGrafter"/>
</dbReference>
<dbReference type="GO" id="GO:0032502">
    <property type="term" value="P:developmental process"/>
    <property type="evidence" value="ECO:0007669"/>
    <property type="project" value="UniProtKB-ARBA"/>
</dbReference>
<feature type="compositionally biased region" description="Basic and acidic residues" evidence="8">
    <location>
        <begin position="19"/>
        <end position="38"/>
    </location>
</feature>
<dbReference type="AlphaFoldDB" id="A0AAV8YRP9"/>
<dbReference type="GO" id="GO:0000977">
    <property type="term" value="F:RNA polymerase II transcription regulatory region sequence-specific DNA binding"/>
    <property type="evidence" value="ECO:0007669"/>
    <property type="project" value="TreeGrafter"/>
</dbReference>
<dbReference type="InterPro" id="IPR013087">
    <property type="entry name" value="Znf_C2H2_type"/>
</dbReference>
<feature type="domain" description="C2H2-type" evidence="9">
    <location>
        <begin position="181"/>
        <end position="209"/>
    </location>
</feature>
<dbReference type="GO" id="GO:0008270">
    <property type="term" value="F:zinc ion binding"/>
    <property type="evidence" value="ECO:0007669"/>
    <property type="project" value="UniProtKB-KW"/>
</dbReference>
<keyword evidence="2" id="KW-0479">Metal-binding</keyword>
<evidence type="ECO:0000313" key="10">
    <source>
        <dbReference type="EMBL" id="KAJ8954096.1"/>
    </source>
</evidence>
<dbReference type="InterPro" id="IPR036236">
    <property type="entry name" value="Znf_C2H2_sf"/>
</dbReference>
<comment type="subcellular location">
    <subcellularLocation>
        <location evidence="1">Nucleus</location>
    </subcellularLocation>
</comment>
<keyword evidence="11" id="KW-1185">Reference proteome</keyword>
<feature type="domain" description="C2H2-type" evidence="9">
    <location>
        <begin position="153"/>
        <end position="180"/>
    </location>
</feature>
<dbReference type="SUPFAM" id="SSF57667">
    <property type="entry name" value="beta-beta-alpha zinc fingers"/>
    <property type="match status" value="3"/>
</dbReference>
<feature type="domain" description="C2H2-type" evidence="9">
    <location>
        <begin position="63"/>
        <end position="90"/>
    </location>
</feature>
<evidence type="ECO:0000256" key="6">
    <source>
        <dbReference type="ARBA" id="ARBA00023242"/>
    </source>
</evidence>
<accession>A0AAV8YRP9</accession>
<dbReference type="Proteomes" id="UP001162162">
    <property type="component" value="Unassembled WGS sequence"/>
</dbReference>
<dbReference type="FunFam" id="3.30.160.60:FF:000145">
    <property type="entry name" value="Zinc finger protein 574"/>
    <property type="match status" value="1"/>
</dbReference>
<sequence length="218" mass="25264">MSPANRRSLRISRAKQRNRREIKAEPPTKKAKSEKTETDPDTIEIPEFPELKIKVVRRGKHPYTCKKCDVGFWSKKALDAHTPIHVLKKIKQPNKRFRCDVCAKEFSKLCDVERHTRVHTGEKPCVCNICNKRFQQSHNLSKHLLTHLHVKPYHCEICNKQFGRNDVLNRHLLTHSVDKPIKCAQCQKGFIRQSQLINHMKKNHVVKTEAAAVADGDN</sequence>
<feature type="compositionally biased region" description="Basic residues" evidence="8">
    <location>
        <begin position="7"/>
        <end position="18"/>
    </location>
</feature>
<evidence type="ECO:0000256" key="7">
    <source>
        <dbReference type="PROSITE-ProRule" id="PRU00042"/>
    </source>
</evidence>